<dbReference type="InterPro" id="IPR000323">
    <property type="entry name" value="Cu2_ascorb_mOase_N"/>
</dbReference>
<dbReference type="AlphaFoldDB" id="A0ABD3UU55"/>
<feature type="chain" id="PRO_5044785087" evidence="4">
    <location>
        <begin position="24"/>
        <end position="570"/>
    </location>
</feature>
<dbReference type="Gene3D" id="2.60.120.310">
    <property type="entry name" value="Copper type II, ascorbate-dependent monooxygenase, N-terminal domain"/>
    <property type="match status" value="1"/>
</dbReference>
<dbReference type="PANTHER" id="PTHR10157:SF23">
    <property type="entry name" value="MOXD1 HOMOLOG 1"/>
    <property type="match status" value="1"/>
</dbReference>
<reference evidence="8 9" key="1">
    <citation type="submission" date="2024-11" db="EMBL/GenBank/DDBJ databases">
        <title>Chromosome-level genome assembly of the freshwater bivalve Anodonta woodiana.</title>
        <authorList>
            <person name="Chen X."/>
        </authorList>
    </citation>
    <scope>NUCLEOTIDE SEQUENCE [LARGE SCALE GENOMIC DNA]</scope>
    <source>
        <strain evidence="8">MN2024</strain>
        <tissue evidence="8">Gills</tissue>
    </source>
</reference>
<dbReference type="Pfam" id="PF24784">
    <property type="entry name" value="Temptin_C"/>
    <property type="match status" value="1"/>
</dbReference>
<dbReference type="EMBL" id="JBJQND010000015">
    <property type="protein sequence ID" value="KAL3852551.1"/>
    <property type="molecule type" value="Genomic_DNA"/>
</dbReference>
<dbReference type="InterPro" id="IPR000945">
    <property type="entry name" value="DBH-like"/>
</dbReference>
<protein>
    <submittedName>
        <fullName evidence="8">Uncharacterized protein</fullName>
    </submittedName>
</protein>
<feature type="transmembrane region" description="Helical" evidence="3">
    <location>
        <begin position="551"/>
        <end position="569"/>
    </location>
</feature>
<dbReference type="SUPFAM" id="SSF49742">
    <property type="entry name" value="PHM/PNGase F"/>
    <property type="match status" value="2"/>
</dbReference>
<dbReference type="PANTHER" id="PTHR10157">
    <property type="entry name" value="DOPAMINE BETA HYDROXYLASE RELATED"/>
    <property type="match status" value="1"/>
</dbReference>
<name>A0ABD3UU55_SINWO</name>
<evidence type="ECO:0000259" key="5">
    <source>
        <dbReference type="Pfam" id="PF01082"/>
    </source>
</evidence>
<sequence>MTSKRLYQPFWPSLFFLISCVLCYSHFRDLIPNGYNVIDPCKTRATWMGVGHEHPDGGGALNPFGKDFYKFGKIWNEILCRADSDRDGRTNGEELGDPQCKWSTSNKSFLTNETSHPGICGPLETLECKTLNSWLQCETELRCEALKASDIQNFTLRLPQTRVPPEETTYICMIFTVPSNGVYDIIAGIPFVNNTDVLHHMLIYGCEEFSSEKDIPSSPFACGMGSRNKECRHLVAAWALGSNGFCLPDPTGIRIGTNRSRRLMVQLHWTNLQKKPDYLDSSGMTFFYTSKLRTNDMGMLSVGQMYLEIPPGGKTVSFTGGCTSFCSKKYMTGPLMITAAFNHMHYLGRSQEISVIRDGITVHTITNESNYDYDKQKIFWMKEPIEILPGDQISTTCTFQSKVDSNKTIYFGEGTADEMCFGFLLFYPKKHLPDGSSCQSWKSVPMCKVKNMRDKNEGNIIDECDVSAFSSNISLRKMANILQNCSNVCSKEIQTIIRHPCLKNDIGDYMRQKGISNITDGQLLLKTIETCSHVGNQTCELLESATAIIQAYKMFLIISVAISSVFLMLA</sequence>
<dbReference type="PROSITE" id="PS51257">
    <property type="entry name" value="PROKAR_LIPOPROTEIN"/>
    <property type="match status" value="1"/>
</dbReference>
<feature type="domain" description="Copper type II ascorbate-dependent monooxygenase C-terminal" evidence="6">
    <location>
        <begin position="296"/>
        <end position="432"/>
    </location>
</feature>
<proteinExistence type="predicted"/>
<dbReference type="InterPro" id="IPR008977">
    <property type="entry name" value="PHM/PNGase_F_dom_sf"/>
</dbReference>
<evidence type="ECO:0000313" key="9">
    <source>
        <dbReference type="Proteomes" id="UP001634394"/>
    </source>
</evidence>
<dbReference type="Pfam" id="PF01082">
    <property type="entry name" value="Cu2_monooxygen"/>
    <property type="match status" value="1"/>
</dbReference>
<evidence type="ECO:0000313" key="8">
    <source>
        <dbReference type="EMBL" id="KAL3852551.1"/>
    </source>
</evidence>
<keyword evidence="9" id="KW-1185">Reference proteome</keyword>
<feature type="domain" description="Copper type II ascorbate-dependent monooxygenase N-terminal" evidence="5">
    <location>
        <begin position="154"/>
        <end position="275"/>
    </location>
</feature>
<keyword evidence="1" id="KW-1015">Disulfide bond</keyword>
<gene>
    <name evidence="8" type="ORF">ACJMK2_016175</name>
</gene>
<keyword evidence="4" id="KW-0732">Signal</keyword>
<keyword evidence="2" id="KW-0325">Glycoprotein</keyword>
<evidence type="ECO:0000256" key="4">
    <source>
        <dbReference type="SAM" id="SignalP"/>
    </source>
</evidence>
<accession>A0ABD3UU55</accession>
<dbReference type="InterPro" id="IPR014784">
    <property type="entry name" value="Cu2_ascorb_mOase-like_C"/>
</dbReference>
<comment type="caution">
    <text evidence="8">The sequence shown here is derived from an EMBL/GenBank/DDBJ whole genome shotgun (WGS) entry which is preliminary data.</text>
</comment>
<feature type="signal peptide" evidence="4">
    <location>
        <begin position="1"/>
        <end position="23"/>
    </location>
</feature>
<dbReference type="Proteomes" id="UP001634394">
    <property type="component" value="Unassembled WGS sequence"/>
</dbReference>
<dbReference type="InterPro" id="IPR057626">
    <property type="entry name" value="S-S_Temptin"/>
</dbReference>
<feature type="domain" description="Temptin Cys/Cys disulfide" evidence="7">
    <location>
        <begin position="22"/>
        <end position="119"/>
    </location>
</feature>
<keyword evidence="3" id="KW-0472">Membrane</keyword>
<keyword evidence="3" id="KW-0812">Transmembrane</keyword>
<dbReference type="Pfam" id="PF03712">
    <property type="entry name" value="Cu2_monoox_C"/>
    <property type="match status" value="1"/>
</dbReference>
<keyword evidence="3" id="KW-1133">Transmembrane helix</keyword>
<evidence type="ECO:0000256" key="3">
    <source>
        <dbReference type="SAM" id="Phobius"/>
    </source>
</evidence>
<dbReference type="Gene3D" id="2.60.120.230">
    <property type="match status" value="1"/>
</dbReference>
<evidence type="ECO:0000259" key="7">
    <source>
        <dbReference type="Pfam" id="PF24784"/>
    </source>
</evidence>
<organism evidence="8 9">
    <name type="scientific">Sinanodonta woodiana</name>
    <name type="common">Chinese pond mussel</name>
    <name type="synonym">Anodonta woodiana</name>
    <dbReference type="NCBI Taxonomy" id="1069815"/>
    <lineage>
        <taxon>Eukaryota</taxon>
        <taxon>Metazoa</taxon>
        <taxon>Spiralia</taxon>
        <taxon>Lophotrochozoa</taxon>
        <taxon>Mollusca</taxon>
        <taxon>Bivalvia</taxon>
        <taxon>Autobranchia</taxon>
        <taxon>Heteroconchia</taxon>
        <taxon>Palaeoheterodonta</taxon>
        <taxon>Unionida</taxon>
        <taxon>Unionoidea</taxon>
        <taxon>Unionidae</taxon>
        <taxon>Unioninae</taxon>
        <taxon>Sinanodonta</taxon>
    </lineage>
</organism>
<dbReference type="InterPro" id="IPR024548">
    <property type="entry name" value="Cu2_monoox_C"/>
</dbReference>
<evidence type="ECO:0000256" key="2">
    <source>
        <dbReference type="ARBA" id="ARBA00023180"/>
    </source>
</evidence>
<evidence type="ECO:0000259" key="6">
    <source>
        <dbReference type="Pfam" id="PF03712"/>
    </source>
</evidence>
<dbReference type="InterPro" id="IPR036939">
    <property type="entry name" value="Cu2_ascorb_mOase_N_sf"/>
</dbReference>
<evidence type="ECO:0000256" key="1">
    <source>
        <dbReference type="ARBA" id="ARBA00023157"/>
    </source>
</evidence>